<evidence type="ECO:0000313" key="7">
    <source>
        <dbReference type="Proteomes" id="UP001157355"/>
    </source>
</evidence>
<evidence type="ECO:0000256" key="1">
    <source>
        <dbReference type="ARBA" id="ARBA00009437"/>
    </source>
</evidence>
<organism evidence="6 7">
    <name type="scientific">Cypionkella aquatica</name>
    <dbReference type="NCBI Taxonomy" id="1756042"/>
    <lineage>
        <taxon>Bacteria</taxon>
        <taxon>Pseudomonadati</taxon>
        <taxon>Pseudomonadota</taxon>
        <taxon>Alphaproteobacteria</taxon>
        <taxon>Rhodobacterales</taxon>
        <taxon>Paracoccaceae</taxon>
        <taxon>Cypionkella</taxon>
    </lineage>
</organism>
<dbReference type="Proteomes" id="UP001157355">
    <property type="component" value="Unassembled WGS sequence"/>
</dbReference>
<keyword evidence="7" id="KW-1185">Reference proteome</keyword>
<dbReference type="SUPFAM" id="SSF53850">
    <property type="entry name" value="Periplasmic binding protein-like II"/>
    <property type="match status" value="1"/>
</dbReference>
<dbReference type="GO" id="GO:0003700">
    <property type="term" value="F:DNA-binding transcription factor activity"/>
    <property type="evidence" value="ECO:0007669"/>
    <property type="project" value="InterPro"/>
</dbReference>
<evidence type="ECO:0000256" key="4">
    <source>
        <dbReference type="ARBA" id="ARBA00023163"/>
    </source>
</evidence>
<reference evidence="6 7" key="1">
    <citation type="journal article" date="2014" name="Int. J. Syst. Evol. Microbiol.">
        <title>Complete genome sequence of Corynebacterium casei LMG S-19264T (=DSM 44701T), isolated from a smear-ripened cheese.</title>
        <authorList>
            <consortium name="US DOE Joint Genome Institute (JGI-PGF)"/>
            <person name="Walter F."/>
            <person name="Albersmeier A."/>
            <person name="Kalinowski J."/>
            <person name="Ruckert C."/>
        </authorList>
    </citation>
    <scope>NUCLEOTIDE SEQUENCE [LARGE SCALE GENOMIC DNA]</scope>
    <source>
        <strain evidence="6 7">NBRC 111766</strain>
    </source>
</reference>
<keyword evidence="3" id="KW-0238">DNA-binding</keyword>
<evidence type="ECO:0000259" key="5">
    <source>
        <dbReference type="PROSITE" id="PS50931"/>
    </source>
</evidence>
<dbReference type="PANTHER" id="PTHR30537">
    <property type="entry name" value="HTH-TYPE TRANSCRIPTIONAL REGULATOR"/>
    <property type="match status" value="1"/>
</dbReference>
<dbReference type="RefSeq" id="WP_284323954.1">
    <property type="nucleotide sequence ID" value="NZ_BSPP01000004.1"/>
</dbReference>
<dbReference type="InterPro" id="IPR036390">
    <property type="entry name" value="WH_DNA-bd_sf"/>
</dbReference>
<comment type="similarity">
    <text evidence="1">Belongs to the LysR transcriptional regulatory family.</text>
</comment>
<dbReference type="PANTHER" id="PTHR30537:SF74">
    <property type="entry name" value="HTH-TYPE TRANSCRIPTIONAL REGULATOR TRPI"/>
    <property type="match status" value="1"/>
</dbReference>
<dbReference type="InterPro" id="IPR005119">
    <property type="entry name" value="LysR_subst-bd"/>
</dbReference>
<dbReference type="InterPro" id="IPR058163">
    <property type="entry name" value="LysR-type_TF_proteobact-type"/>
</dbReference>
<dbReference type="Gene3D" id="3.40.190.10">
    <property type="entry name" value="Periplasmic binding protein-like II"/>
    <property type="match status" value="2"/>
</dbReference>
<keyword evidence="4" id="KW-0804">Transcription</keyword>
<keyword evidence="2" id="KW-0805">Transcription regulation</keyword>
<feature type="domain" description="HTH lysR-type" evidence="5">
    <location>
        <begin position="8"/>
        <end position="65"/>
    </location>
</feature>
<dbReference type="GO" id="GO:0043565">
    <property type="term" value="F:sequence-specific DNA binding"/>
    <property type="evidence" value="ECO:0007669"/>
    <property type="project" value="TreeGrafter"/>
</dbReference>
<proteinExistence type="inferred from homology"/>
<dbReference type="Gene3D" id="1.10.10.10">
    <property type="entry name" value="Winged helix-like DNA-binding domain superfamily/Winged helix DNA-binding domain"/>
    <property type="match status" value="1"/>
</dbReference>
<sequence>MNEWRHMPPLSALRAFSAFAQAGGVEEAGARIGVTHAAISQQIRGLEAHLGLVLVERGGRRLSLTAEGRRLAETLQGSFAAIASTIAELTGADAARVLRITTTSTFASGWLLPRLADFRARHPAIDLVIDPTSESRDIGREADLGIRYGNGDWPGLVAKLVLRAGVVVVAAPKLVPDGAPSSLADLAKLPWLQELGTSEATAFLQRHGLQRDQGVGMTTMPGTLLLDAARDGHGVAIAVRTFMEADLAAGRLRLLHEDHGREGYFMVTRSGMLRPSLQLFCDWVLKQASGRGAVG</sequence>
<dbReference type="EMBL" id="BSPP01000004">
    <property type="protein sequence ID" value="GLS85729.1"/>
    <property type="molecule type" value="Genomic_DNA"/>
</dbReference>
<name>A0AA37WZJ3_9RHOB</name>
<dbReference type="GO" id="GO:0006351">
    <property type="term" value="P:DNA-templated transcription"/>
    <property type="evidence" value="ECO:0007669"/>
    <property type="project" value="TreeGrafter"/>
</dbReference>
<evidence type="ECO:0000313" key="6">
    <source>
        <dbReference type="EMBL" id="GLS85729.1"/>
    </source>
</evidence>
<evidence type="ECO:0000256" key="3">
    <source>
        <dbReference type="ARBA" id="ARBA00023125"/>
    </source>
</evidence>
<dbReference type="Pfam" id="PF03466">
    <property type="entry name" value="LysR_substrate"/>
    <property type="match status" value="1"/>
</dbReference>
<dbReference type="InterPro" id="IPR000847">
    <property type="entry name" value="LysR_HTH_N"/>
</dbReference>
<dbReference type="AlphaFoldDB" id="A0AA37WZJ3"/>
<evidence type="ECO:0000256" key="2">
    <source>
        <dbReference type="ARBA" id="ARBA00023015"/>
    </source>
</evidence>
<dbReference type="SUPFAM" id="SSF46785">
    <property type="entry name" value="Winged helix' DNA-binding domain"/>
    <property type="match status" value="1"/>
</dbReference>
<gene>
    <name evidence="6" type="ORF">GCM10010873_07030</name>
</gene>
<dbReference type="Pfam" id="PF00126">
    <property type="entry name" value="HTH_1"/>
    <property type="match status" value="1"/>
</dbReference>
<comment type="caution">
    <text evidence="6">The sequence shown here is derived from an EMBL/GenBank/DDBJ whole genome shotgun (WGS) entry which is preliminary data.</text>
</comment>
<dbReference type="PROSITE" id="PS50931">
    <property type="entry name" value="HTH_LYSR"/>
    <property type="match status" value="1"/>
</dbReference>
<dbReference type="InterPro" id="IPR036388">
    <property type="entry name" value="WH-like_DNA-bd_sf"/>
</dbReference>
<protein>
    <submittedName>
        <fullName evidence="6">Transcriptional regulator</fullName>
    </submittedName>
</protein>
<accession>A0AA37WZJ3</accession>